<evidence type="ECO:0000313" key="1">
    <source>
        <dbReference type="EMBL" id="EDR12578.1"/>
    </source>
</evidence>
<dbReference type="OrthoDB" id="2855003at2759"/>
<dbReference type="InParanoid" id="B0CZ91"/>
<dbReference type="HOGENOM" id="CLU_2979483_0_0_1"/>
<accession>B0CZ91</accession>
<name>B0CZ91_LACBS</name>
<sequence>MNSSIWLAFDVKEEKYVAIKALKGYSTELAGRLTWELDTWACVTHMLPPSGIEPGHWP</sequence>
<proteinExistence type="predicted"/>
<dbReference type="EMBL" id="DS547094">
    <property type="protein sequence ID" value="EDR12578.1"/>
    <property type="molecule type" value="Genomic_DNA"/>
</dbReference>
<dbReference type="KEGG" id="lbc:LACBIDRAFT_311105"/>
<dbReference type="GeneID" id="6072623"/>
<dbReference type="AlphaFoldDB" id="B0CZ91"/>
<gene>
    <name evidence="1" type="ORF">LACBIDRAFT_311105</name>
</gene>
<dbReference type="Proteomes" id="UP000001194">
    <property type="component" value="Unassembled WGS sequence"/>
</dbReference>
<reference evidence="1 2" key="1">
    <citation type="journal article" date="2008" name="Nature">
        <title>The genome of Laccaria bicolor provides insights into mycorrhizal symbiosis.</title>
        <authorList>
            <person name="Martin F."/>
            <person name="Aerts A."/>
            <person name="Ahren D."/>
            <person name="Brun A."/>
            <person name="Danchin E.G.J."/>
            <person name="Duchaussoy F."/>
            <person name="Gibon J."/>
            <person name="Kohler A."/>
            <person name="Lindquist E."/>
            <person name="Pereda V."/>
            <person name="Salamov A."/>
            <person name="Shapiro H.J."/>
            <person name="Wuyts J."/>
            <person name="Blaudez D."/>
            <person name="Buee M."/>
            <person name="Brokstein P."/>
            <person name="Canbaeck B."/>
            <person name="Cohen D."/>
            <person name="Courty P.E."/>
            <person name="Coutinho P.M."/>
            <person name="Delaruelle C."/>
            <person name="Detter J.C."/>
            <person name="Deveau A."/>
            <person name="DiFazio S."/>
            <person name="Duplessis S."/>
            <person name="Fraissinet-Tachet L."/>
            <person name="Lucic E."/>
            <person name="Frey-Klett P."/>
            <person name="Fourrey C."/>
            <person name="Feussner I."/>
            <person name="Gay G."/>
            <person name="Grimwood J."/>
            <person name="Hoegger P.J."/>
            <person name="Jain P."/>
            <person name="Kilaru S."/>
            <person name="Labbe J."/>
            <person name="Lin Y.C."/>
            <person name="Legue V."/>
            <person name="Le Tacon F."/>
            <person name="Marmeisse R."/>
            <person name="Melayah D."/>
            <person name="Montanini B."/>
            <person name="Muratet M."/>
            <person name="Nehls U."/>
            <person name="Niculita-Hirzel H."/>
            <person name="Oudot-Le Secq M.P."/>
            <person name="Peter M."/>
            <person name="Quesneville H."/>
            <person name="Rajashekar B."/>
            <person name="Reich M."/>
            <person name="Rouhier N."/>
            <person name="Schmutz J."/>
            <person name="Yin T."/>
            <person name="Chalot M."/>
            <person name="Henrissat B."/>
            <person name="Kuees U."/>
            <person name="Lucas S."/>
            <person name="Van de Peer Y."/>
            <person name="Podila G.K."/>
            <person name="Polle A."/>
            <person name="Pukkila P.J."/>
            <person name="Richardson P.M."/>
            <person name="Rouze P."/>
            <person name="Sanders I.R."/>
            <person name="Stajich J.E."/>
            <person name="Tunlid A."/>
            <person name="Tuskan G."/>
            <person name="Grigoriev I.V."/>
        </authorList>
    </citation>
    <scope>NUCLEOTIDE SEQUENCE [LARGE SCALE GENOMIC DNA]</scope>
    <source>
        <strain evidence="2">S238N-H82 / ATCC MYA-4686</strain>
    </source>
</reference>
<dbReference type="RefSeq" id="XP_001876842.1">
    <property type="nucleotide sequence ID" value="XM_001876807.1"/>
</dbReference>
<protein>
    <submittedName>
        <fullName evidence="1">Predicted protein</fullName>
    </submittedName>
</protein>
<organism evidence="2">
    <name type="scientific">Laccaria bicolor (strain S238N-H82 / ATCC MYA-4686)</name>
    <name type="common">Bicoloured deceiver</name>
    <name type="synonym">Laccaria laccata var. bicolor</name>
    <dbReference type="NCBI Taxonomy" id="486041"/>
    <lineage>
        <taxon>Eukaryota</taxon>
        <taxon>Fungi</taxon>
        <taxon>Dikarya</taxon>
        <taxon>Basidiomycota</taxon>
        <taxon>Agaricomycotina</taxon>
        <taxon>Agaricomycetes</taxon>
        <taxon>Agaricomycetidae</taxon>
        <taxon>Agaricales</taxon>
        <taxon>Agaricineae</taxon>
        <taxon>Hydnangiaceae</taxon>
        <taxon>Laccaria</taxon>
    </lineage>
</organism>
<keyword evidence="2" id="KW-1185">Reference proteome</keyword>
<evidence type="ECO:0000313" key="2">
    <source>
        <dbReference type="Proteomes" id="UP000001194"/>
    </source>
</evidence>